<name>A0A1W1VY15_9FIRM</name>
<dbReference type="InterPro" id="IPR012809">
    <property type="entry name" value="ECF_CbiQ"/>
</dbReference>
<keyword evidence="4 6" id="KW-1133">Transmembrane helix</keyword>
<dbReference type="OrthoDB" id="9815246at2"/>
<dbReference type="GO" id="GO:0043190">
    <property type="term" value="C:ATP-binding cassette (ABC) transporter complex"/>
    <property type="evidence" value="ECO:0007669"/>
    <property type="project" value="InterPro"/>
</dbReference>
<dbReference type="STRING" id="698762.SAMN00808754_2235"/>
<feature type="transmembrane region" description="Helical" evidence="6">
    <location>
        <begin position="68"/>
        <end position="88"/>
    </location>
</feature>
<sequence>MSVLEQYAYSNRLRFVHPGEKILFALATLIFLLGTSQTKVYLLVLVVMSGLLIGMAGIPIAFYLRLLLLPLSFLITSGAGIALTVTLSSSKEFLFSLSLGKLTLGVTQAGLLAAFQICLKALASVSCLYFLALTTPMVEITNVLCRLRVPGLWIDLLTLVYRFSSVLLDTATKMHISQSSRLGYSSLSRSFRSLGYLISNLFLKTYEQARMLNITLSSRGYQGEFRVLEPSFRLSQRNLILIGLWLIGLGALAWLGGGA</sequence>
<accession>A0A1W1VY15</accession>
<evidence type="ECO:0000313" key="8">
    <source>
        <dbReference type="Proteomes" id="UP000192569"/>
    </source>
</evidence>
<keyword evidence="8" id="KW-1185">Reference proteome</keyword>
<evidence type="ECO:0000256" key="6">
    <source>
        <dbReference type="SAM" id="Phobius"/>
    </source>
</evidence>
<feature type="transmembrane region" description="Helical" evidence="6">
    <location>
        <begin position="15"/>
        <end position="33"/>
    </location>
</feature>
<evidence type="ECO:0000256" key="5">
    <source>
        <dbReference type="ARBA" id="ARBA00023136"/>
    </source>
</evidence>
<evidence type="ECO:0000256" key="4">
    <source>
        <dbReference type="ARBA" id="ARBA00022989"/>
    </source>
</evidence>
<reference evidence="7 8" key="1">
    <citation type="submission" date="2017-04" db="EMBL/GenBank/DDBJ databases">
        <authorList>
            <person name="Afonso C.L."/>
            <person name="Miller P.J."/>
            <person name="Scott M.A."/>
            <person name="Spackman E."/>
            <person name="Goraichik I."/>
            <person name="Dimitrov K.M."/>
            <person name="Suarez D.L."/>
            <person name="Swayne D.E."/>
        </authorList>
    </citation>
    <scope>NUCLEOTIDE SEQUENCE [LARGE SCALE GENOMIC DNA]</scope>
    <source>
        <strain evidence="7 8">ToBE</strain>
    </source>
</reference>
<keyword evidence="2" id="KW-1003">Cell membrane</keyword>
<keyword evidence="5 6" id="KW-0472">Membrane</keyword>
<dbReference type="NCBIfam" id="TIGR02454">
    <property type="entry name" value="ECF_T_CbiQ"/>
    <property type="match status" value="1"/>
</dbReference>
<organism evidence="7 8">
    <name type="scientific">Thermanaeromonas toyohensis ToBE</name>
    <dbReference type="NCBI Taxonomy" id="698762"/>
    <lineage>
        <taxon>Bacteria</taxon>
        <taxon>Bacillati</taxon>
        <taxon>Bacillota</taxon>
        <taxon>Clostridia</taxon>
        <taxon>Neomoorellales</taxon>
        <taxon>Neomoorellaceae</taxon>
        <taxon>Thermanaeromonas</taxon>
    </lineage>
</organism>
<dbReference type="Proteomes" id="UP000192569">
    <property type="component" value="Chromosome I"/>
</dbReference>
<proteinExistence type="predicted"/>
<gene>
    <name evidence="7" type="ORF">SAMN00808754_2235</name>
</gene>
<protein>
    <submittedName>
        <fullName evidence="7">Cobalt/nickel transport system permease protein</fullName>
    </submittedName>
</protein>
<dbReference type="CDD" id="cd16914">
    <property type="entry name" value="EcfT"/>
    <property type="match status" value="1"/>
</dbReference>
<feature type="transmembrane region" description="Helical" evidence="6">
    <location>
        <begin position="109"/>
        <end position="132"/>
    </location>
</feature>
<feature type="transmembrane region" description="Helical" evidence="6">
    <location>
        <begin position="239"/>
        <end position="257"/>
    </location>
</feature>
<feature type="transmembrane region" description="Helical" evidence="6">
    <location>
        <begin position="40"/>
        <end position="62"/>
    </location>
</feature>
<dbReference type="GO" id="GO:0006824">
    <property type="term" value="P:cobalt ion transport"/>
    <property type="evidence" value="ECO:0007669"/>
    <property type="project" value="InterPro"/>
</dbReference>
<comment type="subcellular location">
    <subcellularLocation>
        <location evidence="1">Cell membrane</location>
        <topology evidence="1">Multi-pass membrane protein</topology>
    </subcellularLocation>
</comment>
<dbReference type="AlphaFoldDB" id="A0A1W1VY15"/>
<dbReference type="InterPro" id="IPR052770">
    <property type="entry name" value="Cobalt_transport_CbiQ"/>
</dbReference>
<dbReference type="Pfam" id="PF02361">
    <property type="entry name" value="CbiQ"/>
    <property type="match status" value="1"/>
</dbReference>
<evidence type="ECO:0000313" key="7">
    <source>
        <dbReference type="EMBL" id="SMB98267.1"/>
    </source>
</evidence>
<evidence type="ECO:0000256" key="3">
    <source>
        <dbReference type="ARBA" id="ARBA00022692"/>
    </source>
</evidence>
<evidence type="ECO:0000256" key="1">
    <source>
        <dbReference type="ARBA" id="ARBA00004651"/>
    </source>
</evidence>
<keyword evidence="3 6" id="KW-0812">Transmembrane</keyword>
<dbReference type="EMBL" id="LT838272">
    <property type="protein sequence ID" value="SMB98267.1"/>
    <property type="molecule type" value="Genomic_DNA"/>
</dbReference>
<evidence type="ECO:0000256" key="2">
    <source>
        <dbReference type="ARBA" id="ARBA00022475"/>
    </source>
</evidence>
<dbReference type="RefSeq" id="WP_084665794.1">
    <property type="nucleotide sequence ID" value="NZ_LT838272.1"/>
</dbReference>
<dbReference type="InterPro" id="IPR003339">
    <property type="entry name" value="ABC/ECF_trnsptr_transmembrane"/>
</dbReference>
<dbReference type="PANTHER" id="PTHR43723">
    <property type="entry name" value="COBALT TRANSPORT PROTEIN CBIQ"/>
    <property type="match status" value="1"/>
</dbReference>
<dbReference type="PANTHER" id="PTHR43723:SF1">
    <property type="entry name" value="COBALT TRANSPORT PROTEIN CBIQ"/>
    <property type="match status" value="1"/>
</dbReference>